<organism evidence="2 3">
    <name type="scientific">Cohaesibacter gelatinilyticus</name>
    <dbReference type="NCBI Taxonomy" id="372072"/>
    <lineage>
        <taxon>Bacteria</taxon>
        <taxon>Pseudomonadati</taxon>
        <taxon>Pseudomonadota</taxon>
        <taxon>Alphaproteobacteria</taxon>
        <taxon>Hyphomicrobiales</taxon>
        <taxon>Cohaesibacteraceae</taxon>
    </lineage>
</organism>
<keyword evidence="3" id="KW-1185">Reference proteome</keyword>
<dbReference type="Proteomes" id="UP000219439">
    <property type="component" value="Unassembled WGS sequence"/>
</dbReference>
<accession>A0A285PGS9</accession>
<feature type="region of interest" description="Disordered" evidence="1">
    <location>
        <begin position="40"/>
        <end position="69"/>
    </location>
</feature>
<evidence type="ECO:0000313" key="2">
    <source>
        <dbReference type="EMBL" id="SNZ19346.1"/>
    </source>
</evidence>
<dbReference type="EMBL" id="OBEL01000002">
    <property type="protein sequence ID" value="SNZ19346.1"/>
    <property type="molecule type" value="Genomic_DNA"/>
</dbReference>
<sequence>MEIAKPLMSFLFALGILALPTCLPNVVKVGSAFAAPPKFVKAKRPKSKPGSKARKPSKAQGKSPKPSTALNMQKSFSKAIKPQSLVGHQVLTRGPKAFQSVGSKVERRRVRNAFAAGAMLIKLNKPIVVHRHHRDGGGSNPSRWFSRQIYMSTKGAEKFLALPRGNDATNRSAYLIPAGSVIIVGRAASQASNTRVFGPNATGGGEQIYIVRGRRPIRIGTAD</sequence>
<proteinExistence type="predicted"/>
<reference evidence="2 3" key="1">
    <citation type="submission" date="2017-09" db="EMBL/GenBank/DDBJ databases">
        <authorList>
            <person name="Ehlers B."/>
            <person name="Leendertz F.H."/>
        </authorList>
    </citation>
    <scope>NUCLEOTIDE SEQUENCE [LARGE SCALE GENOMIC DNA]</scope>
    <source>
        <strain evidence="2 3">DSM 18289</strain>
    </source>
</reference>
<feature type="compositionally biased region" description="Basic residues" evidence="1">
    <location>
        <begin position="40"/>
        <end position="57"/>
    </location>
</feature>
<dbReference type="AlphaFoldDB" id="A0A285PGS9"/>
<name>A0A285PGS9_9HYPH</name>
<evidence type="ECO:0000313" key="3">
    <source>
        <dbReference type="Proteomes" id="UP000219439"/>
    </source>
</evidence>
<gene>
    <name evidence="2" type="ORF">SAMN06265368_2429</name>
</gene>
<protein>
    <submittedName>
        <fullName evidence="2">Uncharacterized protein</fullName>
    </submittedName>
</protein>
<evidence type="ECO:0000256" key="1">
    <source>
        <dbReference type="SAM" id="MobiDB-lite"/>
    </source>
</evidence>